<accession>A0A4Q5IYA4</accession>
<evidence type="ECO:0000313" key="4">
    <source>
        <dbReference type="Proteomes" id="UP000291189"/>
    </source>
</evidence>
<dbReference type="RefSeq" id="WP_129988976.1">
    <property type="nucleotide sequence ID" value="NZ_SDPU01000034.1"/>
</dbReference>
<keyword evidence="2" id="KW-1133">Transmembrane helix</keyword>
<name>A0A4Q5IYA4_9ACTN</name>
<evidence type="ECO:0008006" key="5">
    <source>
        <dbReference type="Google" id="ProtNLM"/>
    </source>
</evidence>
<dbReference type="EMBL" id="SDPU01000034">
    <property type="protein sequence ID" value="RYU09979.1"/>
    <property type="molecule type" value="Genomic_DNA"/>
</dbReference>
<feature type="transmembrane region" description="Helical" evidence="2">
    <location>
        <begin position="69"/>
        <end position="89"/>
    </location>
</feature>
<dbReference type="OrthoDB" id="3788664at2"/>
<evidence type="ECO:0000256" key="1">
    <source>
        <dbReference type="SAM" id="MobiDB-lite"/>
    </source>
</evidence>
<keyword evidence="2" id="KW-0812">Transmembrane</keyword>
<proteinExistence type="predicted"/>
<dbReference type="Proteomes" id="UP000291189">
    <property type="component" value="Unassembled WGS sequence"/>
</dbReference>
<comment type="caution">
    <text evidence="3">The sequence shown here is derived from an EMBL/GenBank/DDBJ whole genome shotgun (WGS) entry which is preliminary data.</text>
</comment>
<feature type="region of interest" description="Disordered" evidence="1">
    <location>
        <begin position="1"/>
        <end position="30"/>
    </location>
</feature>
<organism evidence="3 4">
    <name type="scientific">Nocardioides iriomotensis</name>
    <dbReference type="NCBI Taxonomy" id="715784"/>
    <lineage>
        <taxon>Bacteria</taxon>
        <taxon>Bacillati</taxon>
        <taxon>Actinomycetota</taxon>
        <taxon>Actinomycetes</taxon>
        <taxon>Propionibacteriales</taxon>
        <taxon>Nocardioidaceae</taxon>
        <taxon>Nocardioides</taxon>
    </lineage>
</organism>
<feature type="transmembrane region" description="Helical" evidence="2">
    <location>
        <begin position="38"/>
        <end position="62"/>
    </location>
</feature>
<feature type="transmembrane region" description="Helical" evidence="2">
    <location>
        <begin position="95"/>
        <end position="115"/>
    </location>
</feature>
<keyword evidence="2" id="KW-0472">Membrane</keyword>
<evidence type="ECO:0000256" key="2">
    <source>
        <dbReference type="SAM" id="Phobius"/>
    </source>
</evidence>
<gene>
    <name evidence="3" type="ORF">ETU37_19285</name>
</gene>
<dbReference type="AlphaFoldDB" id="A0A4Q5IYA4"/>
<keyword evidence="4" id="KW-1185">Reference proteome</keyword>
<evidence type="ECO:0000313" key="3">
    <source>
        <dbReference type="EMBL" id="RYU09979.1"/>
    </source>
</evidence>
<sequence length="116" mass="12453">MTVTPSGDRPPVRKHLMQPGAPRPQNREPMSLSGVQRWVLSTLAATTIMHLAVGLVVAAAFSDGLDEKVGLLLIGAAFGVIAMVAALLIHEKRPVSPWLLIGLVPSLVGAWWIFLR</sequence>
<protein>
    <recommendedName>
        <fullName evidence="5">DUF2537 domain-containing protein</fullName>
    </recommendedName>
</protein>
<reference evidence="3 4" key="1">
    <citation type="submission" date="2019-01" db="EMBL/GenBank/DDBJ databases">
        <title>Nocardioides guangzhouensis sp. nov., an actinobacterium isolated from soil.</title>
        <authorList>
            <person name="Fu Y."/>
            <person name="Cai Y."/>
            <person name="Lin Z."/>
            <person name="Chen P."/>
        </authorList>
    </citation>
    <scope>NUCLEOTIDE SEQUENCE [LARGE SCALE GENOMIC DNA]</scope>
    <source>
        <strain evidence="3 4">NBRC 105384</strain>
    </source>
</reference>